<feature type="region of interest" description="Disordered" evidence="1">
    <location>
        <begin position="31"/>
        <end position="56"/>
    </location>
</feature>
<gene>
    <name evidence="2" type="ORF">GCM10010218_44290</name>
</gene>
<comment type="caution">
    <text evidence="2">The sequence shown here is derived from an EMBL/GenBank/DDBJ whole genome shotgun (WGS) entry which is preliminary data.</text>
</comment>
<evidence type="ECO:0000256" key="1">
    <source>
        <dbReference type="SAM" id="MobiDB-lite"/>
    </source>
</evidence>
<organism evidence="2 3">
    <name type="scientific">Streptomyces mashuensis</name>
    <dbReference type="NCBI Taxonomy" id="33904"/>
    <lineage>
        <taxon>Bacteria</taxon>
        <taxon>Bacillati</taxon>
        <taxon>Actinomycetota</taxon>
        <taxon>Actinomycetes</taxon>
        <taxon>Kitasatosporales</taxon>
        <taxon>Streptomycetaceae</taxon>
        <taxon>Streptomyces</taxon>
    </lineage>
</organism>
<dbReference type="Proteomes" id="UP000638313">
    <property type="component" value="Unassembled WGS sequence"/>
</dbReference>
<proteinExistence type="predicted"/>
<reference evidence="2" key="2">
    <citation type="submission" date="2020-09" db="EMBL/GenBank/DDBJ databases">
        <authorList>
            <person name="Sun Q."/>
            <person name="Ohkuma M."/>
        </authorList>
    </citation>
    <scope>NUCLEOTIDE SEQUENCE</scope>
    <source>
        <strain evidence="2">JCM 4059</strain>
    </source>
</reference>
<name>A0A919EDP1_9ACTN</name>
<protein>
    <submittedName>
        <fullName evidence="2">Uncharacterized protein</fullName>
    </submittedName>
</protein>
<sequence length="56" mass="5750">MGGEGWRAYTGVGREAQAGIVTIWSYVTSYGGDTAKRDPGSQPGPAPGRIGVRTPG</sequence>
<dbReference type="AlphaFoldDB" id="A0A919EDP1"/>
<dbReference type="EMBL" id="BNBD01000009">
    <property type="protein sequence ID" value="GHF58010.1"/>
    <property type="molecule type" value="Genomic_DNA"/>
</dbReference>
<evidence type="ECO:0000313" key="3">
    <source>
        <dbReference type="Proteomes" id="UP000638313"/>
    </source>
</evidence>
<evidence type="ECO:0000313" key="2">
    <source>
        <dbReference type="EMBL" id="GHF58010.1"/>
    </source>
</evidence>
<reference evidence="2" key="1">
    <citation type="journal article" date="2014" name="Int. J. Syst. Evol. Microbiol.">
        <title>Complete genome sequence of Corynebacterium casei LMG S-19264T (=DSM 44701T), isolated from a smear-ripened cheese.</title>
        <authorList>
            <consortium name="US DOE Joint Genome Institute (JGI-PGF)"/>
            <person name="Walter F."/>
            <person name="Albersmeier A."/>
            <person name="Kalinowski J."/>
            <person name="Ruckert C."/>
        </authorList>
    </citation>
    <scope>NUCLEOTIDE SEQUENCE</scope>
    <source>
        <strain evidence="2">JCM 4059</strain>
    </source>
</reference>
<keyword evidence="3" id="KW-1185">Reference proteome</keyword>
<accession>A0A919EDP1</accession>